<feature type="transmembrane region" description="Helical" evidence="6">
    <location>
        <begin position="207"/>
        <end position="227"/>
    </location>
</feature>
<comment type="subcellular location">
    <subcellularLocation>
        <location evidence="1">Cell membrane</location>
        <topology evidence="1">Multi-pass membrane protein</topology>
    </subcellularLocation>
</comment>
<feature type="transmembrane region" description="Helical" evidence="6">
    <location>
        <begin position="79"/>
        <end position="100"/>
    </location>
</feature>
<feature type="transmembrane region" description="Helical" evidence="6">
    <location>
        <begin position="380"/>
        <end position="402"/>
    </location>
</feature>
<dbReference type="Pfam" id="PF01943">
    <property type="entry name" value="Polysacc_synt"/>
    <property type="match status" value="1"/>
</dbReference>
<reference evidence="7 8" key="1">
    <citation type="submission" date="2019-01" db="EMBL/GenBank/DDBJ databases">
        <title>Blautia sp. nov. KGMB01111 isolated human feces.</title>
        <authorList>
            <person name="Park J.-E."/>
            <person name="Kim J.-S."/>
            <person name="Park S.-H."/>
        </authorList>
    </citation>
    <scope>NUCLEOTIDE SEQUENCE [LARGE SCALE GENOMIC DNA]</scope>
    <source>
        <strain evidence="7 8">KGMB01111</strain>
    </source>
</reference>
<feature type="transmembrane region" description="Helical" evidence="6">
    <location>
        <begin position="12"/>
        <end position="36"/>
    </location>
</feature>
<evidence type="ECO:0000256" key="3">
    <source>
        <dbReference type="ARBA" id="ARBA00022692"/>
    </source>
</evidence>
<dbReference type="InterPro" id="IPR002797">
    <property type="entry name" value="Polysacc_synth"/>
</dbReference>
<dbReference type="PANTHER" id="PTHR30250">
    <property type="entry name" value="PST FAMILY PREDICTED COLANIC ACID TRANSPORTER"/>
    <property type="match status" value="1"/>
</dbReference>
<dbReference type="OrthoDB" id="3246647at2"/>
<dbReference type="EMBL" id="SDKC01000001">
    <property type="protein sequence ID" value="RXS74516.1"/>
    <property type="molecule type" value="Genomic_DNA"/>
</dbReference>
<feature type="transmembrane region" description="Helical" evidence="6">
    <location>
        <begin position="247"/>
        <end position="268"/>
    </location>
</feature>
<dbReference type="Proteomes" id="UP000290106">
    <property type="component" value="Unassembled WGS sequence"/>
</dbReference>
<evidence type="ECO:0000256" key="1">
    <source>
        <dbReference type="ARBA" id="ARBA00004651"/>
    </source>
</evidence>
<dbReference type="InterPro" id="IPR050833">
    <property type="entry name" value="Poly_Biosynth_Transport"/>
</dbReference>
<keyword evidence="5 6" id="KW-0472">Membrane</keyword>
<comment type="caution">
    <text evidence="7">The sequence shown here is derived from an EMBL/GenBank/DDBJ whole genome shotgun (WGS) entry which is preliminary data.</text>
</comment>
<proteinExistence type="predicted"/>
<sequence length="415" mass="46121">MEEKKVSIQKSIIWNSAGSMVYLITQWLISVLVVRLSGVETAGVLTLAMSVNNVFYSIAMQGIRNYQVSDMKEKYTSGIYVSSRLIICILSFLACGGYALIAGYSYGSSLCIVAYCLFKMAEAFYDVYAGICQKKWRMDWIGKSWLVKGLLSFAGFVVVLAVTQSLLAAILAMALVSWLVIFFYDIPRAKKLDTIKIHLKEKKNITLMAECFPLLCYQTMASVIPTIPRLVMEKLLGGAALGIYGSVSAPTMIVQMGASYVFNPFITLFAEQYSSGNIRDFWKTFRKCMAAIALISVVALGGGKILGHWGLELLYGDEVAAHEDLLLPLIGCTILTAIVWFLCALLTVVREIKGLVICNVIILPVSYFGAYPLIRQFGMQGGSISLAVSYLIEIVALWIWLLRKVRQREKQHMEK</sequence>
<keyword evidence="3 6" id="KW-0812">Transmembrane</keyword>
<evidence type="ECO:0000313" key="7">
    <source>
        <dbReference type="EMBL" id="RXS74516.1"/>
    </source>
</evidence>
<feature type="transmembrane region" description="Helical" evidence="6">
    <location>
        <begin position="168"/>
        <end position="186"/>
    </location>
</feature>
<feature type="transmembrane region" description="Helical" evidence="6">
    <location>
        <begin position="145"/>
        <end position="162"/>
    </location>
</feature>
<feature type="transmembrane region" description="Helical" evidence="6">
    <location>
        <begin position="288"/>
        <end position="306"/>
    </location>
</feature>
<keyword evidence="2" id="KW-1003">Cell membrane</keyword>
<gene>
    <name evidence="7" type="ORF">ETP43_04360</name>
</gene>
<protein>
    <submittedName>
        <fullName evidence="7">Lipopolysaccharide biosynthesis protein</fullName>
    </submittedName>
</protein>
<evidence type="ECO:0000313" key="8">
    <source>
        <dbReference type="Proteomes" id="UP000290106"/>
    </source>
</evidence>
<evidence type="ECO:0000256" key="6">
    <source>
        <dbReference type="SAM" id="Phobius"/>
    </source>
</evidence>
<evidence type="ECO:0000256" key="4">
    <source>
        <dbReference type="ARBA" id="ARBA00022989"/>
    </source>
</evidence>
<organism evidence="7 8">
    <name type="scientific">Blautia faecicola</name>
    <dbReference type="NCBI Taxonomy" id="2509240"/>
    <lineage>
        <taxon>Bacteria</taxon>
        <taxon>Bacillati</taxon>
        <taxon>Bacillota</taxon>
        <taxon>Clostridia</taxon>
        <taxon>Lachnospirales</taxon>
        <taxon>Lachnospiraceae</taxon>
        <taxon>Blautia</taxon>
    </lineage>
</organism>
<name>A0A4Q1RFX8_9FIRM</name>
<dbReference type="PANTHER" id="PTHR30250:SF11">
    <property type="entry name" value="O-ANTIGEN TRANSPORTER-RELATED"/>
    <property type="match status" value="1"/>
</dbReference>
<accession>A0A4Q1RFX8</accession>
<feature type="transmembrane region" description="Helical" evidence="6">
    <location>
        <begin position="42"/>
        <end position="59"/>
    </location>
</feature>
<feature type="transmembrane region" description="Helical" evidence="6">
    <location>
        <begin position="326"/>
        <end position="348"/>
    </location>
</feature>
<keyword evidence="4 6" id="KW-1133">Transmembrane helix</keyword>
<feature type="transmembrane region" description="Helical" evidence="6">
    <location>
        <begin position="355"/>
        <end position="374"/>
    </location>
</feature>
<feature type="transmembrane region" description="Helical" evidence="6">
    <location>
        <begin position="106"/>
        <end position="125"/>
    </location>
</feature>
<dbReference type="GO" id="GO:0005886">
    <property type="term" value="C:plasma membrane"/>
    <property type="evidence" value="ECO:0007669"/>
    <property type="project" value="UniProtKB-SubCell"/>
</dbReference>
<dbReference type="RefSeq" id="WP_022400303.1">
    <property type="nucleotide sequence ID" value="NZ_JBGKFY010000002.1"/>
</dbReference>
<evidence type="ECO:0000256" key="2">
    <source>
        <dbReference type="ARBA" id="ARBA00022475"/>
    </source>
</evidence>
<dbReference type="AlphaFoldDB" id="A0A4Q1RFX8"/>
<evidence type="ECO:0000256" key="5">
    <source>
        <dbReference type="ARBA" id="ARBA00023136"/>
    </source>
</evidence>
<keyword evidence="8" id="KW-1185">Reference proteome</keyword>